<dbReference type="GO" id="GO:0005737">
    <property type="term" value="C:cytoplasm"/>
    <property type="evidence" value="ECO:0007669"/>
    <property type="project" value="TreeGrafter"/>
</dbReference>
<keyword evidence="3 8" id="KW-0521">NADP</keyword>
<dbReference type="Pfam" id="PF02558">
    <property type="entry name" value="ApbA"/>
    <property type="match status" value="1"/>
</dbReference>
<dbReference type="SUPFAM" id="SSF51735">
    <property type="entry name" value="NAD(P)-binding Rossmann-fold domains"/>
    <property type="match status" value="1"/>
</dbReference>
<comment type="catalytic activity">
    <reaction evidence="6">
        <text>(R)-pantoate + NADP(+) = 2-dehydropantoate + NADPH + H(+)</text>
        <dbReference type="Rhea" id="RHEA:16233"/>
        <dbReference type="ChEBI" id="CHEBI:11561"/>
        <dbReference type="ChEBI" id="CHEBI:15378"/>
        <dbReference type="ChEBI" id="CHEBI:15980"/>
        <dbReference type="ChEBI" id="CHEBI:57783"/>
        <dbReference type="ChEBI" id="CHEBI:58349"/>
        <dbReference type="EC" id="1.1.1.169"/>
    </reaction>
    <physiologicalReaction direction="right-to-left" evidence="6">
        <dbReference type="Rhea" id="RHEA:16235"/>
    </physiologicalReaction>
</comment>
<evidence type="ECO:0000313" key="11">
    <source>
        <dbReference type="EMBL" id="MCZ3366732.1"/>
    </source>
</evidence>
<dbReference type="Pfam" id="PF08546">
    <property type="entry name" value="ApbA_C"/>
    <property type="match status" value="1"/>
</dbReference>
<evidence type="ECO:0000256" key="1">
    <source>
        <dbReference type="ARBA" id="ARBA00004724"/>
    </source>
</evidence>
<keyword evidence="4 8" id="KW-0173">Coenzyme A biosynthesis</keyword>
<feature type="domain" description="Ketopantoate reductase C-terminal" evidence="10">
    <location>
        <begin position="195"/>
        <end position="312"/>
    </location>
</feature>
<dbReference type="InterPro" id="IPR013328">
    <property type="entry name" value="6PGD_dom2"/>
</dbReference>
<dbReference type="EMBL" id="JAPVES010000030">
    <property type="protein sequence ID" value="MCZ3374122.1"/>
    <property type="molecule type" value="Genomic_DNA"/>
</dbReference>
<evidence type="ECO:0000256" key="8">
    <source>
        <dbReference type="RuleBase" id="RU362068"/>
    </source>
</evidence>
<evidence type="ECO:0000259" key="9">
    <source>
        <dbReference type="Pfam" id="PF02558"/>
    </source>
</evidence>
<evidence type="ECO:0000259" key="10">
    <source>
        <dbReference type="Pfam" id="PF08546"/>
    </source>
</evidence>
<dbReference type="Proteomes" id="UP001074446">
    <property type="component" value="Unassembled WGS sequence"/>
</dbReference>
<keyword evidence="5 8" id="KW-0560">Oxidoreductase</keyword>
<evidence type="ECO:0000256" key="5">
    <source>
        <dbReference type="ARBA" id="ARBA00023002"/>
    </source>
</evidence>
<reference evidence="12" key="1">
    <citation type="submission" date="2022-12" db="EMBL/GenBank/DDBJ databases">
        <title>Reclassification of two methanogenic archaea species isolated from the Kolyma lowland permafrost.</title>
        <authorList>
            <person name="Trubitsyn V.E."/>
            <person name="Rivkina E.M."/>
            <person name="Shcherbakova V.A."/>
        </authorList>
    </citation>
    <scope>NUCLEOTIDE SEQUENCE</scope>
    <source>
        <strain evidence="11">M2</strain>
        <strain evidence="12">MK4</strain>
    </source>
</reference>
<protein>
    <recommendedName>
        <fullName evidence="8">2-dehydropantoate 2-reductase</fullName>
        <ecNumber evidence="8">1.1.1.169</ecNumber>
    </recommendedName>
    <alternativeName>
        <fullName evidence="8">Ketopantoate reductase</fullName>
    </alternativeName>
</protein>
<gene>
    <name evidence="12" type="ORF">O3H35_15850</name>
    <name evidence="11" type="ORF">O3H54_12650</name>
</gene>
<dbReference type="GO" id="GO:0015940">
    <property type="term" value="P:pantothenate biosynthetic process"/>
    <property type="evidence" value="ECO:0007669"/>
    <property type="project" value="InterPro"/>
</dbReference>
<dbReference type="EC" id="1.1.1.169" evidence="8"/>
<evidence type="ECO:0000256" key="2">
    <source>
        <dbReference type="ARBA" id="ARBA00007870"/>
    </source>
</evidence>
<dbReference type="RefSeq" id="WP_052376148.1">
    <property type="nucleotide sequence ID" value="NZ_JAPVER010000020.1"/>
</dbReference>
<dbReference type="AlphaFoldDB" id="A0A9E5A3U0"/>
<dbReference type="NCBIfam" id="TIGR00745">
    <property type="entry name" value="apbA_panE"/>
    <property type="match status" value="1"/>
</dbReference>
<evidence type="ECO:0000313" key="12">
    <source>
        <dbReference type="EMBL" id="MCZ3374122.1"/>
    </source>
</evidence>
<dbReference type="InterPro" id="IPR008927">
    <property type="entry name" value="6-PGluconate_DH-like_C_sf"/>
</dbReference>
<comment type="function">
    <text evidence="8">Catalyzes the NADPH-dependent reduction of ketopantoate into pantoic acid.</text>
</comment>
<proteinExistence type="inferred from homology"/>
<organism evidence="12">
    <name type="scientific">Methanobacterium veterum</name>
    <dbReference type="NCBI Taxonomy" id="408577"/>
    <lineage>
        <taxon>Archaea</taxon>
        <taxon>Methanobacteriati</taxon>
        <taxon>Methanobacteriota</taxon>
        <taxon>Methanomada group</taxon>
        <taxon>Methanobacteria</taxon>
        <taxon>Methanobacteriales</taxon>
        <taxon>Methanobacteriaceae</taxon>
        <taxon>Methanobacterium</taxon>
    </lineage>
</organism>
<dbReference type="Proteomes" id="UP001068021">
    <property type="component" value="Unassembled WGS sequence"/>
</dbReference>
<evidence type="ECO:0000256" key="4">
    <source>
        <dbReference type="ARBA" id="ARBA00022993"/>
    </source>
</evidence>
<evidence type="ECO:0000256" key="7">
    <source>
        <dbReference type="ARBA" id="ARBA00048196"/>
    </source>
</evidence>
<dbReference type="InterPro" id="IPR013332">
    <property type="entry name" value="KPR_N"/>
</dbReference>
<comment type="pathway">
    <text evidence="1 8">Cofactor biosynthesis; coenzyme A biosynthesis.</text>
</comment>
<dbReference type="InterPro" id="IPR036291">
    <property type="entry name" value="NAD(P)-bd_dom_sf"/>
</dbReference>
<dbReference type="Gene3D" id="3.40.50.720">
    <property type="entry name" value="NAD(P)-binding Rossmann-like Domain"/>
    <property type="match status" value="1"/>
</dbReference>
<accession>A0A9E5A3U0</accession>
<dbReference type="PANTHER" id="PTHR21708:SF26">
    <property type="entry name" value="2-DEHYDROPANTOATE 2-REDUCTASE"/>
    <property type="match status" value="1"/>
</dbReference>
<dbReference type="InterPro" id="IPR003710">
    <property type="entry name" value="ApbA"/>
</dbReference>
<dbReference type="GO" id="GO:0008677">
    <property type="term" value="F:2-dehydropantoate 2-reductase activity"/>
    <property type="evidence" value="ECO:0007669"/>
    <property type="project" value="UniProtKB-EC"/>
</dbReference>
<dbReference type="PANTHER" id="PTHR21708">
    <property type="entry name" value="PROBABLE 2-DEHYDROPANTOATE 2-REDUCTASE"/>
    <property type="match status" value="1"/>
</dbReference>
<dbReference type="SUPFAM" id="SSF48179">
    <property type="entry name" value="6-phosphogluconate dehydrogenase C-terminal domain-like"/>
    <property type="match status" value="1"/>
</dbReference>
<feature type="domain" description="Ketopantoate reductase N-terminal" evidence="9">
    <location>
        <begin position="10"/>
        <end position="163"/>
    </location>
</feature>
<dbReference type="GO" id="GO:0015937">
    <property type="term" value="P:coenzyme A biosynthetic process"/>
    <property type="evidence" value="ECO:0007669"/>
    <property type="project" value="UniProtKB-KW"/>
</dbReference>
<dbReference type="EMBL" id="JAPVER010000020">
    <property type="protein sequence ID" value="MCZ3366732.1"/>
    <property type="molecule type" value="Genomic_DNA"/>
</dbReference>
<dbReference type="InterPro" id="IPR013752">
    <property type="entry name" value="KPA_reductase"/>
</dbReference>
<evidence type="ECO:0000313" key="13">
    <source>
        <dbReference type="Proteomes" id="UP001068021"/>
    </source>
</evidence>
<dbReference type="InterPro" id="IPR051402">
    <property type="entry name" value="KPR-Related"/>
</dbReference>
<evidence type="ECO:0000256" key="6">
    <source>
        <dbReference type="ARBA" id="ARBA00047506"/>
    </source>
</evidence>
<comment type="caution">
    <text evidence="12">The sequence shown here is derived from an EMBL/GenBank/DDBJ whole genome shotgun (WGS) entry which is preliminary data.</text>
</comment>
<comment type="catalytic activity">
    <reaction evidence="7">
        <text>(R)-pantoate + NAD(+) = 2-dehydropantoate + NADH + H(+)</text>
        <dbReference type="Rhea" id="RHEA:61292"/>
        <dbReference type="ChEBI" id="CHEBI:11561"/>
        <dbReference type="ChEBI" id="CHEBI:15378"/>
        <dbReference type="ChEBI" id="CHEBI:15980"/>
        <dbReference type="ChEBI" id="CHEBI:57540"/>
        <dbReference type="ChEBI" id="CHEBI:57945"/>
    </reaction>
    <physiologicalReaction direction="right-to-left" evidence="7">
        <dbReference type="Rhea" id="RHEA:61294"/>
    </physiologicalReaction>
</comment>
<name>A0A9E5A3U0_9EURY</name>
<dbReference type="Gene3D" id="1.10.1040.10">
    <property type="entry name" value="N-(1-d-carboxylethyl)-l-norvaline Dehydrogenase, domain 2"/>
    <property type="match status" value="1"/>
</dbReference>
<comment type="similarity">
    <text evidence="2 8">Belongs to the ketopantoate reductase family.</text>
</comment>
<evidence type="ECO:0000256" key="3">
    <source>
        <dbReference type="ARBA" id="ARBA00022857"/>
    </source>
</evidence>
<keyword evidence="13" id="KW-1185">Reference proteome</keyword>
<sequence>MKYDNEIKRICIYGTGGVGGFFGGKMANESEIFKELEIYFIARGDHLHKIQERGLILNTVQEKEIICKPTDALKNYNEIPAPDLVLICVKGYDLDAAVDKISGNIKDDTIIIPLLNGVDIYNRIRKKLQAGIILPACVYVGTYIEKPGVVTQTGGEGKIIMGKDPNYPLFVPNSIIDLFNNLNIDHEWVGDSFPAIWEKYIFIAPFGLVSAAYDKSLGELMANSKLREQVQKIMEEIVSIAVFEGVKLKETIIEESLEKANNFPYETTTSYHKDIEKGKKNEGDLFGGTIIRLGKKYNIPTPVTEKLDAIIQNKLEEI</sequence>